<dbReference type="SUPFAM" id="SSF52047">
    <property type="entry name" value="RNI-like"/>
    <property type="match status" value="1"/>
</dbReference>
<name>A0A1B0AZJ1_9MUSC</name>
<accession>A0A1B0AZJ1</accession>
<dbReference type="EnsemblMetazoa" id="GPPI013905-RA">
    <property type="protein sequence ID" value="GPPI013905-PA"/>
    <property type="gene ID" value="GPPI013905"/>
</dbReference>
<dbReference type="CDD" id="cd09917">
    <property type="entry name" value="F-box_SF"/>
    <property type="match status" value="1"/>
</dbReference>
<organism evidence="2 3">
    <name type="scientific">Glossina palpalis gambiensis</name>
    <dbReference type="NCBI Taxonomy" id="67801"/>
    <lineage>
        <taxon>Eukaryota</taxon>
        <taxon>Metazoa</taxon>
        <taxon>Ecdysozoa</taxon>
        <taxon>Arthropoda</taxon>
        <taxon>Hexapoda</taxon>
        <taxon>Insecta</taxon>
        <taxon>Pterygota</taxon>
        <taxon>Neoptera</taxon>
        <taxon>Endopterygota</taxon>
        <taxon>Diptera</taxon>
        <taxon>Brachycera</taxon>
        <taxon>Muscomorpha</taxon>
        <taxon>Hippoboscoidea</taxon>
        <taxon>Glossinidae</taxon>
        <taxon>Glossina</taxon>
    </lineage>
</organism>
<dbReference type="SMART" id="SM00256">
    <property type="entry name" value="FBOX"/>
    <property type="match status" value="1"/>
</dbReference>
<evidence type="ECO:0000259" key="1">
    <source>
        <dbReference type="PROSITE" id="PS50181"/>
    </source>
</evidence>
<dbReference type="PROSITE" id="PS50181">
    <property type="entry name" value="FBOX"/>
    <property type="match status" value="1"/>
</dbReference>
<dbReference type="Gene3D" id="1.20.1280.50">
    <property type="match status" value="1"/>
</dbReference>
<dbReference type="Proteomes" id="UP000092460">
    <property type="component" value="Unassembled WGS sequence"/>
</dbReference>
<dbReference type="InterPro" id="IPR032675">
    <property type="entry name" value="LRR_dom_sf"/>
</dbReference>
<dbReference type="VEuPathDB" id="VectorBase:GPPI013905"/>
<proteinExistence type="predicted"/>
<evidence type="ECO:0000313" key="3">
    <source>
        <dbReference type="Proteomes" id="UP000092460"/>
    </source>
</evidence>
<dbReference type="EMBL" id="JXJN01006335">
    <property type="status" value="NOT_ANNOTATED_CDS"/>
    <property type="molecule type" value="Genomic_DNA"/>
</dbReference>
<sequence>MQVNACARNSAFIADAYVSISCIKKTMDTSCGVWDDGDAKARDLPNELWIQIFNNLSHGDLLETRVVCKHWYQLVCTSQLKRKSKLVITKRNLKDIFNLMEYKHLKYERLEIYGKWENFSSEEREFLIKIFKNLESDITQLKLYSASFLPLLNNSLPKMTELDLSCMQPWDNLSIDFKTFLNVKSILMPRSHSRLSQLMWGLIVLPEIRLERLSLNINPYRFCLNTASPLFFPSPREGLIMLAAYASSLRWLKFSLSGPLAEGQHYMKNVFKMFTQLEVLDITDVCKQYTRTMLQNLSERNPLKIIVLKIYSEDYDLLELIQRKWSNTLVRVDLTYHMNGNVATPLNFTSSKIRRLFLFANSMDPEFILNSIAPTINKTLTVLTLRSLSSVRQLDGNLIQRIPYLIALDLGTSGLRITDKEMDCIFRHLIHLRFLALEPCEGENYDFLRSAANISNLKRLQTLRSCFCPIKVLQILNLNFKFMELKRLCRKYCERCGDLYVPLDVYNTYFPALEELSSFMFEVPDEDVEEMRKSLPRIRRYGDEEIMVEIF</sequence>
<dbReference type="Gene3D" id="3.80.10.10">
    <property type="entry name" value="Ribonuclease Inhibitor"/>
    <property type="match status" value="1"/>
</dbReference>
<dbReference type="InterPro" id="IPR036047">
    <property type="entry name" value="F-box-like_dom_sf"/>
</dbReference>
<reference evidence="2" key="2">
    <citation type="submission" date="2020-05" db="UniProtKB">
        <authorList>
            <consortium name="EnsemblMetazoa"/>
        </authorList>
    </citation>
    <scope>IDENTIFICATION</scope>
    <source>
        <strain evidence="2">IAEA</strain>
    </source>
</reference>
<dbReference type="AlphaFoldDB" id="A0A1B0AZJ1"/>
<keyword evidence="3" id="KW-1185">Reference proteome</keyword>
<protein>
    <recommendedName>
        <fullName evidence="1">F-box domain-containing protein</fullName>
    </recommendedName>
</protein>
<evidence type="ECO:0000313" key="2">
    <source>
        <dbReference type="EnsemblMetazoa" id="GPPI013905-PA"/>
    </source>
</evidence>
<dbReference type="SUPFAM" id="SSF81383">
    <property type="entry name" value="F-box domain"/>
    <property type="match status" value="1"/>
</dbReference>
<dbReference type="STRING" id="67801.A0A1B0AZJ1"/>
<feature type="domain" description="F-box" evidence="1">
    <location>
        <begin position="38"/>
        <end position="84"/>
    </location>
</feature>
<dbReference type="Pfam" id="PF00646">
    <property type="entry name" value="F-box"/>
    <property type="match status" value="1"/>
</dbReference>
<reference evidence="3" key="1">
    <citation type="submission" date="2015-01" db="EMBL/GenBank/DDBJ databases">
        <authorList>
            <person name="Aksoy S."/>
            <person name="Warren W."/>
            <person name="Wilson R.K."/>
        </authorList>
    </citation>
    <scope>NUCLEOTIDE SEQUENCE [LARGE SCALE GENOMIC DNA]</scope>
    <source>
        <strain evidence="3">IAEA</strain>
    </source>
</reference>
<dbReference type="InterPro" id="IPR001810">
    <property type="entry name" value="F-box_dom"/>
</dbReference>